<name>A0ABW7PB99_9ACTN</name>
<gene>
    <name evidence="2" type="ORF">WDV06_11200</name>
</gene>
<organism evidence="2 3">
    <name type="scientific">Streptomyces racemochromogenes</name>
    <dbReference type="NCBI Taxonomy" id="67353"/>
    <lineage>
        <taxon>Bacteria</taxon>
        <taxon>Bacillati</taxon>
        <taxon>Actinomycetota</taxon>
        <taxon>Actinomycetes</taxon>
        <taxon>Kitasatosporales</taxon>
        <taxon>Streptomycetaceae</taxon>
        <taxon>Streptomyces</taxon>
    </lineage>
</organism>
<evidence type="ECO:0008006" key="4">
    <source>
        <dbReference type="Google" id="ProtNLM"/>
    </source>
</evidence>
<reference evidence="2 3" key="1">
    <citation type="submission" date="2024-03" db="EMBL/GenBank/DDBJ databases">
        <title>Whole genome sequencing of Streptomyces racemochromogenes, to identify antimicrobial biosynthetic gene clusters.</title>
        <authorList>
            <person name="Suryawanshi P."/>
            <person name="Krishnaraj P.U."/>
            <person name="Arun Y.P."/>
            <person name="Suryawanshi M.P."/>
            <person name="Rakshit O."/>
        </authorList>
    </citation>
    <scope>NUCLEOTIDE SEQUENCE [LARGE SCALE GENOMIC DNA]</scope>
    <source>
        <strain evidence="2 3">AUDT626</strain>
    </source>
</reference>
<comment type="caution">
    <text evidence="2">The sequence shown here is derived from an EMBL/GenBank/DDBJ whole genome shotgun (WGS) entry which is preliminary data.</text>
</comment>
<feature type="compositionally biased region" description="Low complexity" evidence="1">
    <location>
        <begin position="530"/>
        <end position="547"/>
    </location>
</feature>
<dbReference type="EMBL" id="JBBDHD010000021">
    <property type="protein sequence ID" value="MFH7595652.1"/>
    <property type="molecule type" value="Genomic_DNA"/>
</dbReference>
<evidence type="ECO:0000313" key="2">
    <source>
        <dbReference type="EMBL" id="MFH7595652.1"/>
    </source>
</evidence>
<dbReference type="RefSeq" id="WP_395509506.1">
    <property type="nucleotide sequence ID" value="NZ_JBBDHD010000021.1"/>
</dbReference>
<evidence type="ECO:0000313" key="3">
    <source>
        <dbReference type="Proteomes" id="UP001610631"/>
    </source>
</evidence>
<protein>
    <recommendedName>
        <fullName evidence="4">Secreted protein</fullName>
    </recommendedName>
</protein>
<sequence>MSNPPSSPLSAMVRAALATPLGDGGAVVAGAALRVVEEARPARTVAAGVAAAGGPDGDTAARLRGWADDLLGDRPDRWLGVHDALARHRGTLPELLADIPPPAPPAAPGEVRPPVPRSVHATLVLLLEHARPEHAAAALAALPARTRDGLLAGGALPAPALVTAVTEHGDRAARAALARHARLDARVLARLAAVGDPEVAAAVYRNPRCTPSLRRALVRDLARVPLDEALRAELAGGTRPLPNTWLAPLLTSGDPELTVRALRSLRTRGAVQRHALVRVWETAGPEAVEALLDGPDVLRHLTTPVCTAVRKALAEEDGSGNGLRRLSEDGEPYEDPARLPALLAATRGTSSLSALLAEPYAHDIAALAEAHAKTPFMPKACEELARHEAADDAQRLAFRLSVLNEPWRSGGRRAGNAEPPGRRLARERLDGSAADWAEGMAAAGLLDPVDLVRTARPARHAVAALARLTERNLLTAAALAELRTVTAARLTGPPEEWAALDSALGTHEGTLAELLTHAPPTPPPHPPHPSAAARPGAPGTTTRPGGPDRAAPQGPRTAHERAALGALDLLYSLAPAGAPLPADPGTLRFLADHRQEDAPGLATPRWLARACAGAGVAPPHGGPWYTAPTLDEVRAEGPRSWGSSARLTEHAYIQGVLPAEELPALLPAHHLLVRPHDWRRLAFAGAWRAAVARLLRAELGTDPDGWLRLAQAASACALPDTPADGGGPTWAELLRLSRIPDAPRPAAHPLPEHRPWGSLSSAPKSPDEAVRLLERGNRQWIWPVGTLLSLADADVVDAVLPRLGPDGPWLLAAYLLRHDRTPRVLLDRLLEGRDPRALRVLAAASRRLPSDARERLVGLDDPEVDLTLLRSGTAAGLARRIATRPHSRTAARVLAELRADPSAPLPGGSLWLHSREPALIEEVFARLGADLGFAEQAVGCLALAEHGGTARLAALARRDVLGQAAATLCAKALASPDPAAVIRARVARELAPARLVGRLRRTPLHWRTTGTVLSVPGEVDWEVLAAAHEEDPLPNWKFLVNLPGAPAAIRLRYAALLHEPGPDGLPDGPEATRARARHGLAGLHHDPPVVQFDGMLASGHLTGDDLVHAVAPAGQVLAYLGTAARRADAPPRARAALTALAALVGDRLAADPGAWGRVTARLTGRDPDWDPVSPVAGLLT</sequence>
<accession>A0ABW7PB99</accession>
<evidence type="ECO:0000256" key="1">
    <source>
        <dbReference type="SAM" id="MobiDB-lite"/>
    </source>
</evidence>
<proteinExistence type="predicted"/>
<dbReference type="Proteomes" id="UP001610631">
    <property type="component" value="Unassembled WGS sequence"/>
</dbReference>
<keyword evidence="3" id="KW-1185">Reference proteome</keyword>
<feature type="compositionally biased region" description="Pro residues" evidence="1">
    <location>
        <begin position="519"/>
        <end position="529"/>
    </location>
</feature>
<feature type="region of interest" description="Disordered" evidence="1">
    <location>
        <begin position="514"/>
        <end position="558"/>
    </location>
</feature>